<sequence length="308" mass="33779">MIDDDADDDDEMMMMKQDYKDGRDNHAHSSVLAEFQQRSIKMASAAQQEGPFLLLLPLLRLSKAEDEQEDVQRELYYGCMYRGSRTRQNTQRARPDLTSYRVLCFTLFTTTTTTTPLVFAKATATLDWPSLAELLAPQPFLFLAVCKNRIVLKSPRSAWSVEQAGPRVDQGQLTTHTSRSGDTICWQTSHGVGCFFLLLLSVSASSSSSSPWCTVLLEASIIITRLVRPPCSASAASAAASPAAAAAILTSLASGSAAPSTWLLYPLFALGPFYSFFFFFLPPPFPSSLPLVCPLLRSTHTCTPLLCL</sequence>
<feature type="transmembrane region" description="Helical" evidence="1">
    <location>
        <begin position="262"/>
        <end position="281"/>
    </location>
</feature>
<reference evidence="3" key="1">
    <citation type="journal article" date="2011" name="Genome Biol.">
        <title>Comparative and functional genomics provide insights into the pathogenicity of dermatophytic fungi.</title>
        <authorList>
            <person name="Burmester A."/>
            <person name="Shelest E."/>
            <person name="Gloeckner G."/>
            <person name="Heddergott C."/>
            <person name="Schindler S."/>
            <person name="Staib P."/>
            <person name="Heidel A."/>
            <person name="Felder M."/>
            <person name="Petzold A."/>
            <person name="Szafranski K."/>
            <person name="Feuermann M."/>
            <person name="Pedruzzi I."/>
            <person name="Priebe S."/>
            <person name="Groth M."/>
            <person name="Winkler R."/>
            <person name="Li W."/>
            <person name="Kniemeyer O."/>
            <person name="Schroeckh V."/>
            <person name="Hertweck C."/>
            <person name="Hube B."/>
            <person name="White T.C."/>
            <person name="Platzer M."/>
            <person name="Guthke R."/>
            <person name="Heitman J."/>
            <person name="Woestemeyer J."/>
            <person name="Zipfel P.F."/>
            <person name="Monod M."/>
            <person name="Brakhage A.A."/>
        </authorList>
    </citation>
    <scope>NUCLEOTIDE SEQUENCE [LARGE SCALE GENOMIC DNA]</scope>
    <source>
        <strain evidence="3">ATCC MYA-4681 / CBS 112371</strain>
    </source>
</reference>
<feature type="transmembrane region" description="Helical" evidence="1">
    <location>
        <begin position="235"/>
        <end position="255"/>
    </location>
</feature>
<dbReference type="KEGG" id="abe:ARB_07705"/>
<organism evidence="2 3">
    <name type="scientific">Arthroderma benhamiae (strain ATCC MYA-4681 / CBS 112371)</name>
    <name type="common">Trichophyton mentagrophytes</name>
    <dbReference type="NCBI Taxonomy" id="663331"/>
    <lineage>
        <taxon>Eukaryota</taxon>
        <taxon>Fungi</taxon>
        <taxon>Dikarya</taxon>
        <taxon>Ascomycota</taxon>
        <taxon>Pezizomycotina</taxon>
        <taxon>Eurotiomycetes</taxon>
        <taxon>Eurotiomycetidae</taxon>
        <taxon>Onygenales</taxon>
        <taxon>Arthrodermataceae</taxon>
        <taxon>Trichophyton</taxon>
    </lineage>
</organism>
<dbReference type="EMBL" id="ABSU01000010">
    <property type="protein sequence ID" value="EFE33345.1"/>
    <property type="molecule type" value="Genomic_DNA"/>
</dbReference>
<keyword evidence="3" id="KW-1185">Reference proteome</keyword>
<gene>
    <name evidence="2" type="ORF">ARB_07705</name>
</gene>
<dbReference type="AlphaFoldDB" id="D4AU75"/>
<keyword evidence="1" id="KW-1133">Transmembrane helix</keyword>
<protein>
    <submittedName>
        <fullName evidence="2">Uncharacterized protein</fullName>
    </submittedName>
</protein>
<evidence type="ECO:0000256" key="1">
    <source>
        <dbReference type="SAM" id="Phobius"/>
    </source>
</evidence>
<dbReference type="Proteomes" id="UP000008866">
    <property type="component" value="Unassembled WGS sequence"/>
</dbReference>
<dbReference type="RefSeq" id="XP_003013985.1">
    <property type="nucleotide sequence ID" value="XM_003013939.1"/>
</dbReference>
<dbReference type="HOGENOM" id="CLU_903068_0_0_1"/>
<accession>D4AU75</accession>
<dbReference type="eggNOG" id="ENOG502TDC5">
    <property type="taxonomic scope" value="Eukaryota"/>
</dbReference>
<proteinExistence type="predicted"/>
<keyword evidence="1" id="KW-0812">Transmembrane</keyword>
<comment type="caution">
    <text evidence="2">The sequence shown here is derived from an EMBL/GenBank/DDBJ whole genome shotgun (WGS) entry which is preliminary data.</text>
</comment>
<evidence type="ECO:0000313" key="2">
    <source>
        <dbReference type="EMBL" id="EFE33345.1"/>
    </source>
</evidence>
<evidence type="ECO:0000313" key="3">
    <source>
        <dbReference type="Proteomes" id="UP000008866"/>
    </source>
</evidence>
<keyword evidence="1" id="KW-0472">Membrane</keyword>
<name>D4AU75_ARTBC</name>
<dbReference type="GeneID" id="9521402"/>